<keyword evidence="7" id="KW-0963">Cytoplasm</keyword>
<evidence type="ECO:0000256" key="2">
    <source>
        <dbReference type="ARBA" id="ARBA00004123"/>
    </source>
</evidence>
<comment type="similarity">
    <text evidence="4">Belongs to the snurportin family.</text>
</comment>
<dbReference type="SUPFAM" id="SSF56091">
    <property type="entry name" value="DNA ligase/mRNA capping enzyme, catalytic domain"/>
    <property type="match status" value="1"/>
</dbReference>
<keyword evidence="8" id="KW-0694">RNA-binding</keyword>
<accession>A0AAU9JW30</accession>
<comment type="caution">
    <text evidence="11">The sequence shown here is derived from an EMBL/GenBank/DDBJ whole genome shotgun (WGS) entry which is preliminary data.</text>
</comment>
<evidence type="ECO:0000256" key="3">
    <source>
        <dbReference type="ARBA" id="ARBA00004496"/>
    </source>
</evidence>
<dbReference type="GO" id="GO:0005634">
    <property type="term" value="C:nucleus"/>
    <property type="evidence" value="ECO:0007669"/>
    <property type="project" value="UniProtKB-SubCell"/>
</dbReference>
<proteinExistence type="inferred from homology"/>
<dbReference type="Gene3D" id="3.30.470.30">
    <property type="entry name" value="DNA ligase/mRNA capping enzyme"/>
    <property type="match status" value="1"/>
</dbReference>
<dbReference type="GO" id="GO:0061015">
    <property type="term" value="P:snRNA import into nucleus"/>
    <property type="evidence" value="ECO:0007669"/>
    <property type="project" value="InterPro"/>
</dbReference>
<evidence type="ECO:0000256" key="1">
    <source>
        <dbReference type="ARBA" id="ARBA00003975"/>
    </source>
</evidence>
<keyword evidence="9" id="KW-0539">Nucleus</keyword>
<evidence type="ECO:0000256" key="7">
    <source>
        <dbReference type="ARBA" id="ARBA00022490"/>
    </source>
</evidence>
<dbReference type="PANTHER" id="PTHR13403">
    <property type="entry name" value="SNURPORTIN1 RNUT1 PROTEIN RNA, U TRANSPORTER 1"/>
    <property type="match status" value="1"/>
</dbReference>
<evidence type="ECO:0000313" key="12">
    <source>
        <dbReference type="Proteomes" id="UP001162131"/>
    </source>
</evidence>
<dbReference type="EMBL" id="CAJZBQ010000051">
    <property type="protein sequence ID" value="CAG9330586.1"/>
    <property type="molecule type" value="Genomic_DNA"/>
</dbReference>
<evidence type="ECO:0000256" key="4">
    <source>
        <dbReference type="ARBA" id="ARBA00007540"/>
    </source>
</evidence>
<feature type="domain" description="Snurportin-1 m3G cap-binding" evidence="10">
    <location>
        <begin position="70"/>
        <end position="225"/>
    </location>
</feature>
<evidence type="ECO:0000256" key="8">
    <source>
        <dbReference type="ARBA" id="ARBA00022884"/>
    </source>
</evidence>
<evidence type="ECO:0000256" key="5">
    <source>
        <dbReference type="ARBA" id="ARBA00016034"/>
    </source>
</evidence>
<dbReference type="PANTHER" id="PTHR13403:SF6">
    <property type="entry name" value="SNURPORTIN-1"/>
    <property type="match status" value="1"/>
</dbReference>
<dbReference type="GO" id="GO:0005737">
    <property type="term" value="C:cytoplasm"/>
    <property type="evidence" value="ECO:0007669"/>
    <property type="project" value="UniProtKB-SubCell"/>
</dbReference>
<dbReference type="AlphaFoldDB" id="A0AAU9JW30"/>
<reference evidence="11" key="1">
    <citation type="submission" date="2021-09" db="EMBL/GenBank/DDBJ databases">
        <authorList>
            <consortium name="AG Swart"/>
            <person name="Singh M."/>
            <person name="Singh A."/>
            <person name="Seah K."/>
            <person name="Emmerich C."/>
        </authorList>
    </citation>
    <scope>NUCLEOTIDE SEQUENCE</scope>
    <source>
        <strain evidence="11">ATCC30299</strain>
    </source>
</reference>
<evidence type="ECO:0000313" key="11">
    <source>
        <dbReference type="EMBL" id="CAG9330586.1"/>
    </source>
</evidence>
<gene>
    <name evidence="11" type="ORF">BSTOLATCC_MIC51168</name>
</gene>
<evidence type="ECO:0000256" key="9">
    <source>
        <dbReference type="ARBA" id="ARBA00023242"/>
    </source>
</evidence>
<dbReference type="Proteomes" id="UP001162131">
    <property type="component" value="Unassembled WGS sequence"/>
</dbReference>
<organism evidence="11 12">
    <name type="scientific">Blepharisma stoltei</name>
    <dbReference type="NCBI Taxonomy" id="1481888"/>
    <lineage>
        <taxon>Eukaryota</taxon>
        <taxon>Sar</taxon>
        <taxon>Alveolata</taxon>
        <taxon>Ciliophora</taxon>
        <taxon>Postciliodesmatophora</taxon>
        <taxon>Heterotrichea</taxon>
        <taxon>Heterotrichida</taxon>
        <taxon>Blepharismidae</taxon>
        <taxon>Blepharisma</taxon>
    </lineage>
</organism>
<sequence>MKNHTNRNEIFSPDFQSYNTIRSEKLSEKSRKRDIEARNNKFRSFPSKLKKKKINHIKQNFLARQFMTECYLTSPHYINSDYLIIPRPSGKRCMILVHDGITTSFDKNGNLMKSYSPGILFSNSNSRGGIILLDCIYSENQDTYYALDLLCWKMEEFYEYPAESRFYFLQCYLSQCEISGLSIKTINIFEGNLEGLRNAYFWKFDYEKDGLIFYNKNSSYVLGINHDIMIWKDANCSLYALNNISEEIEIILFVKYTGELLTLDGFVLGSVDIEKYQLHHGNLVKCKIEAINTDIEQPAVIGLEFMQKASFRKGKADHWSKILYQYLSRNSPITFISIEEAFISNDHIDTPKTIYFGNYLYPTV</sequence>
<comment type="subcellular location">
    <subcellularLocation>
        <location evidence="3">Cytoplasm</location>
    </subcellularLocation>
    <subcellularLocation>
        <location evidence="2">Nucleus</location>
    </subcellularLocation>
</comment>
<dbReference type="InterPro" id="IPR017336">
    <property type="entry name" value="Snurportin-1"/>
</dbReference>
<evidence type="ECO:0000259" key="10">
    <source>
        <dbReference type="Pfam" id="PF21974"/>
    </source>
</evidence>
<comment type="function">
    <text evidence="1">Functions as an U snRNP-specific nuclear import adapter. Involved in the trimethylguanosine (m3G)-cap-dependent nuclear import of U snRNPs. Binds specifically to the terminal m3G-cap U snRNAs.</text>
</comment>
<name>A0AAU9JW30_9CILI</name>
<keyword evidence="12" id="KW-1185">Reference proteome</keyword>
<dbReference type="Pfam" id="PF21974">
    <property type="entry name" value="SPN1_m3Gcap_bd"/>
    <property type="match status" value="1"/>
</dbReference>
<dbReference type="InterPro" id="IPR047857">
    <property type="entry name" value="Snurportin1_C"/>
</dbReference>
<dbReference type="GO" id="GO:0003723">
    <property type="term" value="F:RNA binding"/>
    <property type="evidence" value="ECO:0007669"/>
    <property type="project" value="UniProtKB-KW"/>
</dbReference>
<keyword evidence="6" id="KW-0813">Transport</keyword>
<protein>
    <recommendedName>
        <fullName evidence="5">Snurportin-1</fullName>
    </recommendedName>
</protein>
<evidence type="ECO:0000256" key="6">
    <source>
        <dbReference type="ARBA" id="ARBA00022448"/>
    </source>
</evidence>